<protein>
    <submittedName>
        <fullName evidence="1">Uncharacterized protein</fullName>
    </submittedName>
</protein>
<sequence>MAKHRWPTRPIQEGLVFRYGGRANGTGGIFVRWYLDRLEPIK</sequence>
<evidence type="ECO:0000313" key="1">
    <source>
        <dbReference type="EMBL" id="XCH44258.1"/>
    </source>
</evidence>
<proteinExistence type="predicted"/>
<reference evidence="1" key="1">
    <citation type="submission" date="2024-05" db="EMBL/GenBank/DDBJ databases">
        <authorList>
            <person name="Angeles D.G."/>
            <person name="Arvik A.J."/>
            <person name="Ashton K.E."/>
            <person name="Baker A.G."/>
            <person name="Benitez E."/>
            <person name="Boateng E.S."/>
            <person name="Bopp L.A."/>
            <person name="Canales M.Y."/>
            <person name="Cho C.S."/>
            <person name="Denby A.C."/>
            <person name="Ferrell L.E."/>
            <person name="Gates K.A."/>
            <person name="Goitom S."/>
            <person name="Griffith A.H."/>
            <person name="Hassan A.M."/>
            <person name="James S.C."/>
            <person name="Javed S.A."/>
            <person name="Jordan A.B."/>
            <person name="Kershner D.C."/>
            <person name="Kudva A.P."/>
            <person name="Liu S."/>
            <person name="Loosemore S.B."/>
            <person name="Lyle H.E."/>
            <person name="Mahmud R."/>
            <person name="Martey A."/>
            <person name="Martin B.S."/>
            <person name="Martin C.E."/>
            <person name="Martin G.J."/>
            <person name="McClellan E."/>
            <person name="Paladino M.R."/>
            <person name="Papa A.R."/>
            <person name="Perez K."/>
            <person name="Rhodes B.E."/>
            <person name="Riddervold E.J."/>
            <person name="Roudabush H."/>
            <person name="Ruiz I.A."/>
            <person name="Russell E.L."/>
            <person name="Sams C.E."/>
            <person name="Shin S."/>
            <person name="Smith G.L."/>
            <person name="Snowman J.L."/>
            <person name="Timberlake T."/>
            <person name="Tucker Z.R."/>
            <person name="Vashistha N."/>
            <person name="Voshell S.M."/>
            <person name="Vuppala S."/>
            <person name="Wallace A.L."/>
            <person name="Ko C."/>
            <person name="Russell D.A."/>
            <person name="Jacobs-Sera D."/>
            <person name="Hatfull G.F."/>
        </authorList>
    </citation>
    <scope>NUCLEOTIDE SEQUENCE</scope>
</reference>
<dbReference type="EMBL" id="PP758916">
    <property type="protein sequence ID" value="XCH44258.1"/>
    <property type="molecule type" value="Genomic_DNA"/>
</dbReference>
<accession>A0AAU8GRI1</accession>
<name>A0AAU8GRI1_9CAUD</name>
<organism evidence="1">
    <name type="scientific">Mycobacterium phage BabyBack</name>
    <dbReference type="NCBI Taxonomy" id="3158877"/>
    <lineage>
        <taxon>Viruses</taxon>
        <taxon>Duplodnaviria</taxon>
        <taxon>Heunggongvirae</taxon>
        <taxon>Uroviricota</taxon>
        <taxon>Caudoviricetes</taxon>
    </lineage>
</organism>
<gene>
    <name evidence="1" type="primary">38</name>
    <name evidence="1" type="ORF">SEA_BABYBACK_38</name>
</gene>